<feature type="compositionally biased region" description="Low complexity" evidence="1">
    <location>
        <begin position="375"/>
        <end position="389"/>
    </location>
</feature>
<dbReference type="OrthoDB" id="6612506at2759"/>
<feature type="compositionally biased region" description="Polar residues" evidence="1">
    <location>
        <begin position="280"/>
        <end position="289"/>
    </location>
</feature>
<evidence type="ECO:0000256" key="1">
    <source>
        <dbReference type="SAM" id="MobiDB-lite"/>
    </source>
</evidence>
<feature type="region of interest" description="Disordered" evidence="1">
    <location>
        <begin position="82"/>
        <end position="416"/>
    </location>
</feature>
<dbReference type="EMBL" id="GGMS01017297">
    <property type="protein sequence ID" value="MBY86500.1"/>
    <property type="molecule type" value="Transcribed_RNA"/>
</dbReference>
<name>A0A2S2RA01_9HEMI</name>
<feature type="compositionally biased region" description="Gly residues" evidence="1">
    <location>
        <begin position="123"/>
        <end position="132"/>
    </location>
</feature>
<organism evidence="2">
    <name type="scientific">Sipha flava</name>
    <name type="common">yellow sugarcane aphid</name>
    <dbReference type="NCBI Taxonomy" id="143950"/>
    <lineage>
        <taxon>Eukaryota</taxon>
        <taxon>Metazoa</taxon>
        <taxon>Ecdysozoa</taxon>
        <taxon>Arthropoda</taxon>
        <taxon>Hexapoda</taxon>
        <taxon>Insecta</taxon>
        <taxon>Pterygota</taxon>
        <taxon>Neoptera</taxon>
        <taxon>Paraneoptera</taxon>
        <taxon>Hemiptera</taxon>
        <taxon>Sternorrhyncha</taxon>
        <taxon>Aphidomorpha</taxon>
        <taxon>Aphidoidea</taxon>
        <taxon>Aphididae</taxon>
        <taxon>Sipha</taxon>
    </lineage>
</organism>
<proteinExistence type="predicted"/>
<feature type="compositionally biased region" description="Basic and acidic residues" evidence="1">
    <location>
        <begin position="95"/>
        <end position="107"/>
    </location>
</feature>
<feature type="compositionally biased region" description="Basic and acidic residues" evidence="1">
    <location>
        <begin position="350"/>
        <end position="360"/>
    </location>
</feature>
<feature type="compositionally biased region" description="Low complexity" evidence="1">
    <location>
        <begin position="163"/>
        <end position="179"/>
    </location>
</feature>
<accession>A0A2S2RA01</accession>
<evidence type="ECO:0000313" key="2">
    <source>
        <dbReference type="EMBL" id="MBY86500.1"/>
    </source>
</evidence>
<dbReference type="AlphaFoldDB" id="A0A2S2RA01"/>
<reference evidence="2" key="1">
    <citation type="submission" date="2018-04" db="EMBL/GenBank/DDBJ databases">
        <title>Transcriptome assembly of Sipha flava.</title>
        <authorList>
            <person name="Scully E.D."/>
            <person name="Geib S.M."/>
            <person name="Palmer N.A."/>
            <person name="Koch K."/>
            <person name="Bradshaw J."/>
            <person name="Heng-Moss T."/>
            <person name="Sarath G."/>
        </authorList>
    </citation>
    <scope>NUCLEOTIDE SEQUENCE</scope>
</reference>
<feature type="compositionally biased region" description="Polar residues" evidence="1">
    <location>
        <begin position="232"/>
        <end position="241"/>
    </location>
</feature>
<gene>
    <name evidence="2" type="ORF">g.180840</name>
</gene>
<protein>
    <submittedName>
        <fullName evidence="2">Uncharacterized protein</fullName>
    </submittedName>
</protein>
<sequence length="416" mass="42736">MGEPGKDRGTVNSKFTEGELVYYKAHHLSKAHQGFHAGFAPKWWGPVRLEKQIGKGVFLTDQLPPRKIHVSCLKRANLVTEPSNRQDSFQHQHHGRETAVVDGRNREGNGGGTKNRPKAVGGLQKGKGGQGRGNSTAPITNTGESSPSGATAADPSLTTAINSSPATAVDPSPAAPDSPLHGSPNHGHSNPVGETGPGVATTSMPAGGGPTPTNNGVDRHAVEGGIPGPATVATTRATKNKTGAPGALASTATDAEGVISPCTVQQGHPEAQEGRGTQGGIQTPQTSGGTEEVPIRASRPQPAVPTTKAGTRLGSPEQLGGAPRRREDGASNSRVGNTREGRPTGGYEQLGRRSGVDGSRRSCAGRPRAVSSDRGGLPVLLHVLTPHLTKGGLDSTAGSRPTPRGSEKRPRSRSTS</sequence>
<feature type="compositionally biased region" description="Polar residues" evidence="1">
    <location>
        <begin position="134"/>
        <end position="149"/>
    </location>
</feature>